<dbReference type="RefSeq" id="WP_186840478.1">
    <property type="nucleotide sequence ID" value="NZ_JACOOZ010000006.1"/>
</dbReference>
<name>A0ABR7F3R5_9FIRM</name>
<proteinExistence type="predicted"/>
<reference evidence="1 2" key="1">
    <citation type="submission" date="2020-08" db="EMBL/GenBank/DDBJ databases">
        <title>Genome public.</title>
        <authorList>
            <person name="Liu C."/>
            <person name="Sun Q."/>
        </authorList>
    </citation>
    <scope>NUCLEOTIDE SEQUENCE [LARGE SCALE GENOMIC DNA]</scope>
    <source>
        <strain evidence="1 2">BX4</strain>
    </source>
</reference>
<dbReference type="EMBL" id="JACOOZ010000006">
    <property type="protein sequence ID" value="MBC5668237.1"/>
    <property type="molecule type" value="Genomic_DNA"/>
</dbReference>
<organism evidence="1 2">
    <name type="scientific">Eubacterium segne</name>
    <dbReference type="NCBI Taxonomy" id="2763045"/>
    <lineage>
        <taxon>Bacteria</taxon>
        <taxon>Bacillati</taxon>
        <taxon>Bacillota</taxon>
        <taxon>Clostridia</taxon>
        <taxon>Eubacteriales</taxon>
        <taxon>Eubacteriaceae</taxon>
        <taxon>Eubacterium</taxon>
    </lineage>
</organism>
<evidence type="ECO:0000313" key="1">
    <source>
        <dbReference type="EMBL" id="MBC5668237.1"/>
    </source>
</evidence>
<evidence type="ECO:0000313" key="2">
    <source>
        <dbReference type="Proteomes" id="UP000597877"/>
    </source>
</evidence>
<dbReference type="Proteomes" id="UP000597877">
    <property type="component" value="Unassembled WGS sequence"/>
</dbReference>
<sequence length="58" mass="6702">MILLTNENKRYLTDGIYSNYSSDSDSKVLPANLPNVINQEDFTYRDGIFMAKPRTLEK</sequence>
<gene>
    <name evidence="1" type="ORF">H8S00_09600</name>
</gene>
<accession>A0ABR7F3R5</accession>
<keyword evidence="2" id="KW-1185">Reference proteome</keyword>
<comment type="caution">
    <text evidence="1">The sequence shown here is derived from an EMBL/GenBank/DDBJ whole genome shotgun (WGS) entry which is preliminary data.</text>
</comment>
<protein>
    <submittedName>
        <fullName evidence="1">Uncharacterized protein</fullName>
    </submittedName>
</protein>